<dbReference type="AlphaFoldDB" id="G4ZV16"/>
<evidence type="ECO:0000313" key="8">
    <source>
        <dbReference type="Proteomes" id="UP000002640"/>
    </source>
</evidence>
<feature type="binding site" evidence="4">
    <location>
        <position position="39"/>
    </location>
    <ligand>
        <name>ATP</name>
        <dbReference type="ChEBI" id="CHEBI:30616"/>
    </ligand>
</feature>
<dbReference type="InterPro" id="IPR011009">
    <property type="entry name" value="Kinase-like_dom_sf"/>
</dbReference>
<evidence type="ECO:0000256" key="4">
    <source>
        <dbReference type="PROSITE-ProRule" id="PRU10141"/>
    </source>
</evidence>
<dbReference type="Gene3D" id="1.10.510.10">
    <property type="entry name" value="Transferase(Phosphotransferase) domain 1"/>
    <property type="match status" value="1"/>
</dbReference>
<keyword evidence="1 5" id="KW-0723">Serine/threonine-protein kinase</keyword>
<comment type="similarity">
    <text evidence="5">Belongs to the protein kinase superfamily.</text>
</comment>
<dbReference type="GO" id="GO:0005524">
    <property type="term" value="F:ATP binding"/>
    <property type="evidence" value="ECO:0007669"/>
    <property type="project" value="UniProtKB-UniRule"/>
</dbReference>
<feature type="domain" description="Protein kinase" evidence="6">
    <location>
        <begin position="12"/>
        <end position="280"/>
    </location>
</feature>
<keyword evidence="8" id="KW-1185">Reference proteome</keyword>
<dbReference type="RefSeq" id="XP_009531069.1">
    <property type="nucleotide sequence ID" value="XM_009532774.1"/>
</dbReference>
<dbReference type="PANTHER" id="PTHR44329:SF214">
    <property type="entry name" value="PROTEIN KINASE DOMAIN-CONTAINING PROTEIN"/>
    <property type="match status" value="1"/>
</dbReference>
<keyword evidence="1 5" id="KW-0808">Transferase</keyword>
<dbReference type="InterPro" id="IPR051681">
    <property type="entry name" value="Ser/Thr_Kinases-Pseudokinases"/>
</dbReference>
<dbReference type="InterPro" id="IPR001245">
    <property type="entry name" value="Ser-Thr/Tyr_kinase_cat_dom"/>
</dbReference>
<keyword evidence="3 4" id="KW-0067">ATP-binding</keyword>
<dbReference type="InParanoid" id="G4ZV16"/>
<dbReference type="InterPro" id="IPR008271">
    <property type="entry name" value="Ser/Thr_kinase_AS"/>
</dbReference>
<dbReference type="EMBL" id="JH159156">
    <property type="protein sequence ID" value="EGZ13640.1"/>
    <property type="molecule type" value="Genomic_DNA"/>
</dbReference>
<dbReference type="GeneID" id="20651478"/>
<dbReference type="SUPFAM" id="SSF56112">
    <property type="entry name" value="Protein kinase-like (PK-like)"/>
    <property type="match status" value="1"/>
</dbReference>
<evidence type="ECO:0000256" key="2">
    <source>
        <dbReference type="ARBA" id="ARBA00022741"/>
    </source>
</evidence>
<dbReference type="InterPro" id="IPR017441">
    <property type="entry name" value="Protein_kinase_ATP_BS"/>
</dbReference>
<gene>
    <name evidence="7" type="ORF">PHYSODRAFT_406659</name>
</gene>
<dbReference type="Pfam" id="PF07714">
    <property type="entry name" value="PK_Tyr_Ser-Thr"/>
    <property type="match status" value="1"/>
</dbReference>
<evidence type="ECO:0000256" key="1">
    <source>
        <dbReference type="ARBA" id="ARBA00022527"/>
    </source>
</evidence>
<dbReference type="KEGG" id="psoj:PHYSODRAFT_406659"/>
<feature type="non-terminal residue" evidence="7">
    <location>
        <position position="280"/>
    </location>
</feature>
<dbReference type="SMART" id="SM00220">
    <property type="entry name" value="S_TKc"/>
    <property type="match status" value="1"/>
</dbReference>
<organism evidence="7 8">
    <name type="scientific">Phytophthora sojae (strain P6497)</name>
    <name type="common">Soybean stem and root rot agent</name>
    <name type="synonym">Phytophthora megasperma f. sp. glycines</name>
    <dbReference type="NCBI Taxonomy" id="1094619"/>
    <lineage>
        <taxon>Eukaryota</taxon>
        <taxon>Sar</taxon>
        <taxon>Stramenopiles</taxon>
        <taxon>Oomycota</taxon>
        <taxon>Peronosporomycetes</taxon>
        <taxon>Peronosporales</taxon>
        <taxon>Peronosporaceae</taxon>
        <taxon>Phytophthora</taxon>
    </lineage>
</organism>
<dbReference type="SMR" id="G4ZV16"/>
<evidence type="ECO:0000256" key="3">
    <source>
        <dbReference type="ARBA" id="ARBA00022840"/>
    </source>
</evidence>
<keyword evidence="1 5" id="KW-0418">Kinase</keyword>
<name>G4ZV16_PHYSP</name>
<proteinExistence type="inferred from homology"/>
<evidence type="ECO:0000313" key="7">
    <source>
        <dbReference type="EMBL" id="EGZ13640.1"/>
    </source>
</evidence>
<dbReference type="PROSITE" id="PS50011">
    <property type="entry name" value="PROTEIN_KINASE_DOM"/>
    <property type="match status" value="1"/>
</dbReference>
<dbReference type="PROSITE" id="PS00108">
    <property type="entry name" value="PROTEIN_KINASE_ST"/>
    <property type="match status" value="1"/>
</dbReference>
<evidence type="ECO:0000256" key="5">
    <source>
        <dbReference type="RuleBase" id="RU000304"/>
    </source>
</evidence>
<sequence>PEWFIPWYELIIDKWSKLGSGGFGSVYQGTWLDSDVVVKLVGVKTQITPEQRAKATTTFRREADIWFGLNHPHVIRLFGACHVGRPFFVCEYATNGTLVSYLQKHPDQLWTKLHEAALGVQYLHARNVVHGDLKGNNIVVGSDFKAKVTDFGLSSITDSEAKPEVSAAVHWVAPECLPQTKSKLQTLETERPTFASDIYSLGMCIVEALRVVEAVTLHKDASRCLPWGLADQMAVKYHVRQGKLPPRPTICDDRLWELVERMCVLNPKKRIKISTVVDEL</sequence>
<dbReference type="STRING" id="1094619.G4ZV16"/>
<feature type="non-terminal residue" evidence="7">
    <location>
        <position position="1"/>
    </location>
</feature>
<dbReference type="PROSITE" id="PS00107">
    <property type="entry name" value="PROTEIN_KINASE_ATP"/>
    <property type="match status" value="1"/>
</dbReference>
<reference evidence="7 8" key="1">
    <citation type="journal article" date="2006" name="Science">
        <title>Phytophthora genome sequences uncover evolutionary origins and mechanisms of pathogenesis.</title>
        <authorList>
            <person name="Tyler B.M."/>
            <person name="Tripathy S."/>
            <person name="Zhang X."/>
            <person name="Dehal P."/>
            <person name="Jiang R.H."/>
            <person name="Aerts A."/>
            <person name="Arredondo F.D."/>
            <person name="Baxter L."/>
            <person name="Bensasson D."/>
            <person name="Beynon J.L."/>
            <person name="Chapman J."/>
            <person name="Damasceno C.M."/>
            <person name="Dorrance A.E."/>
            <person name="Dou D."/>
            <person name="Dickerman A.W."/>
            <person name="Dubchak I.L."/>
            <person name="Garbelotto M."/>
            <person name="Gijzen M."/>
            <person name="Gordon S.G."/>
            <person name="Govers F."/>
            <person name="Grunwald N.J."/>
            <person name="Huang W."/>
            <person name="Ivors K.L."/>
            <person name="Jones R.W."/>
            <person name="Kamoun S."/>
            <person name="Krampis K."/>
            <person name="Lamour K.H."/>
            <person name="Lee M.K."/>
            <person name="McDonald W.H."/>
            <person name="Medina M."/>
            <person name="Meijer H.J."/>
            <person name="Nordberg E.K."/>
            <person name="Maclean D.J."/>
            <person name="Ospina-Giraldo M.D."/>
            <person name="Morris P.F."/>
            <person name="Phuntumart V."/>
            <person name="Putnam N.H."/>
            <person name="Rash S."/>
            <person name="Rose J.K."/>
            <person name="Sakihama Y."/>
            <person name="Salamov A.A."/>
            <person name="Savidor A."/>
            <person name="Scheuring C.F."/>
            <person name="Smith B.M."/>
            <person name="Sobral B.W."/>
            <person name="Terry A."/>
            <person name="Torto-Alalibo T.A."/>
            <person name="Win J."/>
            <person name="Xu Z."/>
            <person name="Zhang H."/>
            <person name="Grigoriev I.V."/>
            <person name="Rokhsar D.S."/>
            <person name="Boore J.L."/>
        </authorList>
    </citation>
    <scope>NUCLEOTIDE SEQUENCE [LARGE SCALE GENOMIC DNA]</scope>
    <source>
        <strain evidence="7 8">P6497</strain>
    </source>
</reference>
<dbReference type="PIRSF" id="PIRSF000654">
    <property type="entry name" value="Integrin-linked_kinase"/>
    <property type="match status" value="1"/>
</dbReference>
<protein>
    <recommendedName>
        <fullName evidence="6">Protein kinase domain-containing protein</fullName>
    </recommendedName>
</protein>
<keyword evidence="2 4" id="KW-0547">Nucleotide-binding</keyword>
<dbReference type="GO" id="GO:0004674">
    <property type="term" value="F:protein serine/threonine kinase activity"/>
    <property type="evidence" value="ECO:0007669"/>
    <property type="project" value="UniProtKB-KW"/>
</dbReference>
<evidence type="ECO:0000259" key="6">
    <source>
        <dbReference type="PROSITE" id="PS50011"/>
    </source>
</evidence>
<dbReference type="Proteomes" id="UP000002640">
    <property type="component" value="Unassembled WGS sequence"/>
</dbReference>
<dbReference type="PANTHER" id="PTHR44329">
    <property type="entry name" value="SERINE/THREONINE-PROTEIN KINASE TNNI3K-RELATED"/>
    <property type="match status" value="1"/>
</dbReference>
<dbReference type="Gene3D" id="3.30.200.20">
    <property type="entry name" value="Phosphorylase Kinase, domain 1"/>
    <property type="match status" value="1"/>
</dbReference>
<dbReference type="InterPro" id="IPR000719">
    <property type="entry name" value="Prot_kinase_dom"/>
</dbReference>
<accession>G4ZV16</accession>